<sequence length="166" mass="18370">MRELHIEINTSALDEAFRTAPNVLNQHLKSAVSYAGSFVSRAAREEAPKAESLLVNSIRSNVVGELSRMITSSLNYNNWVVQETGPQGMPPIQSVLDWVKVKRIQPKTPNTDQRDLAFMIARSIARNGTPADDFYDRAAEQTQDKVSDILNASVQMALSRAGLRSV</sequence>
<dbReference type="AlphaFoldDB" id="A0A3Q0L1D0"/>
<evidence type="ECO:0000313" key="2">
    <source>
        <dbReference type="Proteomes" id="UP000002275"/>
    </source>
</evidence>
<reference evidence="1 2" key="2">
    <citation type="journal article" date="2003" name="Infect. Immun.">
        <title>Characterization and pathogenic significance of Vibrio vulnificus antigens preferentially expressed in septicemic patients.</title>
        <authorList>
            <person name="Kim Y.R."/>
            <person name="Lee S.E."/>
            <person name="Kim C.M."/>
            <person name="Kim S.Y."/>
            <person name="Shin E.K."/>
            <person name="Shin D.H."/>
            <person name="Chung S.S."/>
            <person name="Choy H.E."/>
            <person name="Progulske-Fox A."/>
            <person name="Hillman J.D."/>
            <person name="Handfield M."/>
            <person name="Rhee J.H."/>
        </authorList>
    </citation>
    <scope>NUCLEOTIDE SEQUENCE [LARGE SCALE GENOMIC DNA]</scope>
    <source>
        <strain evidence="1 2">CMCP6</strain>
    </source>
</reference>
<protein>
    <recommendedName>
        <fullName evidence="3">HK97 gp10 family phage protein</fullName>
    </recommendedName>
</protein>
<dbReference type="Proteomes" id="UP000002275">
    <property type="component" value="Chromosome I"/>
</dbReference>
<proteinExistence type="predicted"/>
<reference evidence="1 2" key="3">
    <citation type="journal article" date="2011" name="Mol. Syst. Biol.">
        <title>Integrative genome-scale metabolic analysis of Vibrio vulnificus for drug targeting and discovery.</title>
        <authorList>
            <person name="Kim H.U."/>
            <person name="Kim S.Y."/>
            <person name="Jeong H."/>
            <person name="Kim T.Y."/>
            <person name="Kim J.J."/>
            <person name="Choy H.E."/>
            <person name="Yi K.Y."/>
            <person name="Rhee J.H."/>
            <person name="Lee S.Y."/>
        </authorList>
    </citation>
    <scope>NUCLEOTIDE SEQUENCE [LARGE SCALE GENOMIC DNA]</scope>
    <source>
        <strain evidence="1 2">CMCP6</strain>
    </source>
</reference>
<evidence type="ECO:0008006" key="3">
    <source>
        <dbReference type="Google" id="ProtNLM"/>
    </source>
</evidence>
<accession>A0A3Q0L1D0</accession>
<dbReference type="KEGG" id="vvu:VV1_0102"/>
<reference evidence="2" key="1">
    <citation type="submission" date="2002-12" db="EMBL/GenBank/DDBJ databases">
        <title>Complete genome sequence of Vibrio vulnificus CMCP6.</title>
        <authorList>
            <person name="Rhee J.H."/>
            <person name="Kim S.Y."/>
            <person name="Chung S.S."/>
            <person name="Kim J.J."/>
            <person name="Moon Y.H."/>
            <person name="Jeong H."/>
            <person name="Choy H.E."/>
        </authorList>
    </citation>
    <scope>NUCLEOTIDE SEQUENCE [LARGE SCALE GENOMIC DNA]</scope>
    <source>
        <strain evidence="2">CMCP6</strain>
    </source>
</reference>
<organism evidence="1 2">
    <name type="scientific">Vibrio vulnificus (strain CMCP6)</name>
    <dbReference type="NCBI Taxonomy" id="216895"/>
    <lineage>
        <taxon>Bacteria</taxon>
        <taxon>Pseudomonadati</taxon>
        <taxon>Pseudomonadota</taxon>
        <taxon>Gammaproteobacteria</taxon>
        <taxon>Vibrionales</taxon>
        <taxon>Vibrionaceae</taxon>
        <taxon>Vibrio</taxon>
    </lineage>
</organism>
<name>A0A3Q0L1D0_VIBVU</name>
<evidence type="ECO:0000313" key="1">
    <source>
        <dbReference type="EMBL" id="AAO08641.1"/>
    </source>
</evidence>
<gene>
    <name evidence="1" type="ordered locus">VV1_0102</name>
</gene>
<dbReference type="RefSeq" id="WP_011078221.1">
    <property type="nucleotide sequence ID" value="NC_004459.3"/>
</dbReference>
<dbReference type="EMBL" id="AE016795">
    <property type="protein sequence ID" value="AAO08641.1"/>
    <property type="molecule type" value="Genomic_DNA"/>
</dbReference>